<dbReference type="AlphaFoldDB" id="A0A8K0PG73"/>
<keyword evidence="3" id="KW-0653">Protein transport</keyword>
<proteinExistence type="inferred from homology"/>
<dbReference type="GO" id="GO:0031080">
    <property type="term" value="C:nuclear pore outer ring"/>
    <property type="evidence" value="ECO:0007669"/>
    <property type="project" value="TreeGrafter"/>
</dbReference>
<comment type="caution">
    <text evidence="9">The sequence shown here is derived from an EMBL/GenBank/DDBJ whole genome shotgun (WGS) entry which is preliminary data.</text>
</comment>
<dbReference type="InterPro" id="IPR018247">
    <property type="entry name" value="EF_Hand_1_Ca_BS"/>
</dbReference>
<dbReference type="PANTHER" id="PTHR13003:SF2">
    <property type="entry name" value="NUCLEAR PORE COMPLEX PROTEIN NUP107"/>
    <property type="match status" value="1"/>
</dbReference>
<keyword evidence="4 7" id="KW-0811">Translocation</keyword>
<evidence type="ECO:0000256" key="8">
    <source>
        <dbReference type="SAM" id="MobiDB-lite"/>
    </source>
</evidence>
<accession>A0A8K0PG73</accession>
<comment type="subcellular location">
    <subcellularLocation>
        <location evidence="7">Nucleus</location>
        <location evidence="7">Nuclear pore complex</location>
    </subcellularLocation>
    <subcellularLocation>
        <location evidence="7">Nucleus membrane</location>
    </subcellularLocation>
</comment>
<feature type="region of interest" description="Disordered" evidence="8">
    <location>
        <begin position="30"/>
        <end position="162"/>
    </location>
</feature>
<evidence type="ECO:0000256" key="5">
    <source>
        <dbReference type="ARBA" id="ARBA00023132"/>
    </source>
</evidence>
<evidence type="ECO:0000256" key="4">
    <source>
        <dbReference type="ARBA" id="ARBA00023010"/>
    </source>
</evidence>
<name>A0A8K0PG73_9PEZI</name>
<comment type="subunit">
    <text evidence="7">Part of the nuclear pore complex (NPC).</text>
</comment>
<feature type="region of interest" description="Disordered" evidence="8">
    <location>
        <begin position="1003"/>
        <end position="1027"/>
    </location>
</feature>
<keyword evidence="7" id="KW-0472">Membrane</keyword>
<dbReference type="PANTHER" id="PTHR13003">
    <property type="entry name" value="NUP107-RELATED"/>
    <property type="match status" value="1"/>
</dbReference>
<feature type="compositionally biased region" description="Acidic residues" evidence="8">
    <location>
        <begin position="153"/>
        <end position="162"/>
    </location>
</feature>
<dbReference type="PROSITE" id="PS00018">
    <property type="entry name" value="EF_HAND_1"/>
    <property type="match status" value="1"/>
</dbReference>
<gene>
    <name evidence="9" type="ORF">KVT40_006469</name>
</gene>
<evidence type="ECO:0000313" key="9">
    <source>
        <dbReference type="EMBL" id="KAG8626068.1"/>
    </source>
</evidence>
<evidence type="ECO:0000256" key="7">
    <source>
        <dbReference type="RuleBase" id="RU365072"/>
    </source>
</evidence>
<sequence length="1027" mass="114378">MVKASKLHPKLRVNTNVGLSDTIDHDCATRVEKSPYNQSPSIFGSLPVSMAPITKSRAPSKPITRKRQTPRPLDLSSDSESDSADDLIGPQSTTSQLFKPRSLGPSSTSASSSFFTQLQPTTAASNPFASLRKRTQPQHDAEEDYAQNQHEEYTDEDDDDDIDVSDLASIATRVGKEVDVFAETLDQFHSRLHSGEEARDAALELVTRYRDYAVDEVRRLRQEGKAKGLRQGQYGKRKEGKEVKRWIAEADTWDLVRVVLRARYPSDGETQEREERLRALGEVCRYSKPEEVWQSFVLGDDVARERHLVLKWLEQGGAEEEEGNGKEVWVNGWMETRERIKGAKRMRINAEGDFEVRNGKEVLVTQLDPDAVSRQGRALEKGDQIKERELWEACFWTLRKGKTWEEVCEWISQRNQGWRAASLGVAAAHKLPVGAAGPAKGALWRRMCLIAARTGTSDEFEAAVYGLLGGDLDSVKRVCRTWNDHAFAHYNAQLLAQYDNFVLQFVPLQLPLDLVRKHGVGTDTTSNLQQSPKSMVANLAKIPSLARELHNPFKLLQASLIGSTVGDLCRNVGCAIAETAWKDEPSTVIRPVHSTNRDAGRETRDEAVISDDPDALRTISHTLIILRALDQSQFSESSSDELDNVIAGYIQLLRVTGKRDLTPMYGSLMAEERCIDSLSQVMADDQDAEDSQMFIKIMNRYGIDAIAVIKGQYIYQLDRVLASSNATKRPLELLETTKDDLFPGKRIRVSDMSSDLTEDEEGLISGLSIFHLVEGHWTVTFSALASACSKLLANGNFPAALALTSEILFEQLSMGKSKSIVGRPINIANPEHNAMIESSSPTLAPKLHRMQSEAQTYYDLSLLCRAVQALISWSKVSNEFATKLPRPNTTPTKIRKSIEEVQAAIEPLLAGILVTSQDEEEATLFKKIKSLYLPEIILAYISALCTAGHMVSRDELVIAMEVANAVAGEEGSGVAQAFVESGRMKELVVMLAEVSKTMLKLNEQGRKRERRGNKEERRSSGIWEIYG</sequence>
<dbReference type="GO" id="GO:0006606">
    <property type="term" value="P:protein import into nucleus"/>
    <property type="evidence" value="ECO:0007669"/>
    <property type="project" value="TreeGrafter"/>
</dbReference>
<keyword evidence="5 7" id="KW-0906">Nuclear pore complex</keyword>
<comment type="function">
    <text evidence="7">Functions as a component of the nuclear pore complex (NPC).</text>
</comment>
<evidence type="ECO:0000256" key="1">
    <source>
        <dbReference type="ARBA" id="ARBA00022448"/>
    </source>
</evidence>
<organism evidence="9 10">
    <name type="scientific">Elsinoe batatas</name>
    <dbReference type="NCBI Taxonomy" id="2601811"/>
    <lineage>
        <taxon>Eukaryota</taxon>
        <taxon>Fungi</taxon>
        <taxon>Dikarya</taxon>
        <taxon>Ascomycota</taxon>
        <taxon>Pezizomycotina</taxon>
        <taxon>Dothideomycetes</taxon>
        <taxon>Dothideomycetidae</taxon>
        <taxon>Myriangiales</taxon>
        <taxon>Elsinoaceae</taxon>
        <taxon>Elsinoe</taxon>
    </lineage>
</organism>
<dbReference type="Proteomes" id="UP000809789">
    <property type="component" value="Unassembled WGS sequence"/>
</dbReference>
<keyword evidence="1 7" id="KW-0813">Transport</keyword>
<reference evidence="9" key="1">
    <citation type="submission" date="2021-07" db="EMBL/GenBank/DDBJ databases">
        <title>Elsinoe batatas strain:CRI-CJ2 Genome sequencing and assembly.</title>
        <authorList>
            <person name="Huang L."/>
        </authorList>
    </citation>
    <scope>NUCLEOTIDE SEQUENCE</scope>
    <source>
        <strain evidence="9">CRI-CJ2</strain>
    </source>
</reference>
<keyword evidence="6 7" id="KW-0539">Nucleus</keyword>
<dbReference type="GO" id="GO:0031965">
    <property type="term" value="C:nuclear membrane"/>
    <property type="evidence" value="ECO:0007669"/>
    <property type="project" value="UniProtKB-SubCell"/>
</dbReference>
<dbReference type="GO" id="GO:0000973">
    <property type="term" value="P:post-transcriptional tethering of RNA polymerase II gene DNA at nuclear periphery"/>
    <property type="evidence" value="ECO:0007669"/>
    <property type="project" value="TreeGrafter"/>
</dbReference>
<feature type="compositionally biased region" description="Low complexity" evidence="8">
    <location>
        <begin position="106"/>
        <end position="116"/>
    </location>
</feature>
<comment type="similarity">
    <text evidence="7">Belongs to the nucleoporin Nup84/Nup107 family.</text>
</comment>
<evidence type="ECO:0000256" key="3">
    <source>
        <dbReference type="ARBA" id="ARBA00022927"/>
    </source>
</evidence>
<dbReference type="Gene3D" id="1.20.190.50">
    <property type="match status" value="1"/>
</dbReference>
<dbReference type="GO" id="GO:0017056">
    <property type="term" value="F:structural constituent of nuclear pore"/>
    <property type="evidence" value="ECO:0007669"/>
    <property type="project" value="UniProtKB-UniRule"/>
</dbReference>
<dbReference type="Gene3D" id="1.10.3450.20">
    <property type="match status" value="1"/>
</dbReference>
<dbReference type="GO" id="GO:0006406">
    <property type="term" value="P:mRNA export from nucleus"/>
    <property type="evidence" value="ECO:0007669"/>
    <property type="project" value="TreeGrafter"/>
</dbReference>
<evidence type="ECO:0000313" key="10">
    <source>
        <dbReference type="Proteomes" id="UP000809789"/>
    </source>
</evidence>
<keyword evidence="2" id="KW-0509">mRNA transport</keyword>
<protein>
    <recommendedName>
        <fullName evidence="7">Nuclear pore complex protein</fullName>
    </recommendedName>
</protein>
<evidence type="ECO:0000256" key="6">
    <source>
        <dbReference type="ARBA" id="ARBA00023242"/>
    </source>
</evidence>
<evidence type="ECO:0000256" key="2">
    <source>
        <dbReference type="ARBA" id="ARBA00022816"/>
    </source>
</evidence>
<feature type="compositionally biased region" description="Polar residues" evidence="8">
    <location>
        <begin position="117"/>
        <end position="128"/>
    </location>
</feature>
<dbReference type="OrthoDB" id="3098at2759"/>
<dbReference type="InterPro" id="IPR007252">
    <property type="entry name" value="Nup84/Nup107"/>
</dbReference>
<keyword evidence="10" id="KW-1185">Reference proteome</keyword>
<dbReference type="Pfam" id="PF04121">
    <property type="entry name" value="Nup84_Nup100"/>
    <property type="match status" value="1"/>
</dbReference>
<dbReference type="EMBL" id="JAESVG020000007">
    <property type="protein sequence ID" value="KAG8626068.1"/>
    <property type="molecule type" value="Genomic_DNA"/>
</dbReference>